<proteinExistence type="predicted"/>
<evidence type="ECO:0000313" key="2">
    <source>
        <dbReference type="Proteomes" id="UP000302139"/>
    </source>
</evidence>
<reference evidence="1 2" key="1">
    <citation type="submission" date="2019-04" db="EMBL/GenBank/DDBJ databases">
        <title>Draft genome sequences of Streptomyces avermitilis NBRC 14893.</title>
        <authorList>
            <person name="Komaki H."/>
            <person name="Tamura T."/>
            <person name="Hosoyama A."/>
        </authorList>
    </citation>
    <scope>NUCLEOTIDE SEQUENCE [LARGE SCALE GENOMIC DNA]</scope>
    <source>
        <strain evidence="1 2">NBRC 14893</strain>
    </source>
</reference>
<organism evidence="1 2">
    <name type="scientific">Streptomyces avermitilis</name>
    <dbReference type="NCBI Taxonomy" id="33903"/>
    <lineage>
        <taxon>Bacteria</taxon>
        <taxon>Bacillati</taxon>
        <taxon>Actinomycetota</taxon>
        <taxon>Actinomycetes</taxon>
        <taxon>Kitasatosporales</taxon>
        <taxon>Streptomycetaceae</taxon>
        <taxon>Streptomyces</taxon>
    </lineage>
</organism>
<name>A0A4D4MB56_STRAX</name>
<comment type="caution">
    <text evidence="1">The sequence shown here is derived from an EMBL/GenBank/DDBJ whole genome shotgun (WGS) entry which is preliminary data.</text>
</comment>
<dbReference type="Proteomes" id="UP000302139">
    <property type="component" value="Unassembled WGS sequence"/>
</dbReference>
<evidence type="ECO:0000313" key="1">
    <source>
        <dbReference type="EMBL" id="GDY69103.1"/>
    </source>
</evidence>
<sequence>MLGELVEEVGAVGFGAEDVVELGGGEVGEGGVVEDACGVDDGGEGVLWGDGVEELLELVWVAGVAGGDGEVDAFLLELGGEVLCVGGVGAGSAGEEEVLGGLVGGEVVGEVGGEGAGSAGDEGGSVGGGVGGWCVGVRVVG</sequence>
<accession>A0A4D4MB56</accession>
<dbReference type="EMBL" id="BJHX01000002">
    <property type="protein sequence ID" value="GDY69103.1"/>
    <property type="molecule type" value="Genomic_DNA"/>
</dbReference>
<protein>
    <submittedName>
        <fullName evidence="1">Uncharacterized protein</fullName>
    </submittedName>
</protein>
<gene>
    <name evidence="1" type="ORF">SAV14893_084960</name>
</gene>
<dbReference type="AlphaFoldDB" id="A0A4D4MB56"/>